<accession>A0A0C1F8J4</accession>
<keyword evidence="1" id="KW-0732">Signal</keyword>
<evidence type="ECO:0000256" key="1">
    <source>
        <dbReference type="SAM" id="SignalP"/>
    </source>
</evidence>
<dbReference type="PROSITE" id="PS51257">
    <property type="entry name" value="PROKAR_LIPOPROTEIN"/>
    <property type="match status" value="1"/>
</dbReference>
<evidence type="ECO:0000313" key="2">
    <source>
        <dbReference type="EMBL" id="KIA89482.1"/>
    </source>
</evidence>
<sequence length="382" mass="43083">MKTKNYLLKKNYVLKRLMIFSLALLAIGCKKNPPEPVEPTITTPSYAFTGTDASELMYEDGEEMSMMTDKSRRFDVSKVLRITAINNTTIEVANFAPVDISDATILATIAGRDQKIQLFKIGTIKGHRIKQIQYPFITGQDVYLDVNNHEVNLSAYKTEGIKPADISFEFTGTSPLIAKLKKLSIIKWKLKMHDFDPNNADNDWLDEPTAKQFRMLTGFMINFAYMYTDSLLRSRLINEPITGDDGKTWLTTAEKEADWLKAQAVTNINCGLTDTRKVNGLGGGSSIGLPDWLTLNYMSTSYSTPFHEFGHILGYSHASSMTYPQNNHGVVPVFMTRQDEMMASGDFPVRLDNYYQRSDLPAPKVSFALAQKAKEQMQECLR</sequence>
<dbReference type="RefSeq" id="WP_039482738.1">
    <property type="nucleotide sequence ID" value="NZ_JSYN01000043.1"/>
</dbReference>
<dbReference type="AlphaFoldDB" id="A0A0C1F8J4"/>
<organism evidence="2 3">
    <name type="scientific">Pedobacter kyungheensis</name>
    <dbReference type="NCBI Taxonomy" id="1069985"/>
    <lineage>
        <taxon>Bacteria</taxon>
        <taxon>Pseudomonadati</taxon>
        <taxon>Bacteroidota</taxon>
        <taxon>Sphingobacteriia</taxon>
        <taxon>Sphingobacteriales</taxon>
        <taxon>Sphingobacteriaceae</taxon>
        <taxon>Pedobacter</taxon>
    </lineage>
</organism>
<dbReference type="Proteomes" id="UP000031246">
    <property type="component" value="Unassembled WGS sequence"/>
</dbReference>
<proteinExistence type="predicted"/>
<name>A0A0C1F8J4_9SPHI</name>
<keyword evidence="3" id="KW-1185">Reference proteome</keyword>
<protein>
    <recommendedName>
        <fullName evidence="4">Lipoprotein</fullName>
    </recommendedName>
</protein>
<evidence type="ECO:0000313" key="3">
    <source>
        <dbReference type="Proteomes" id="UP000031246"/>
    </source>
</evidence>
<feature type="signal peptide" evidence="1">
    <location>
        <begin position="1"/>
        <end position="26"/>
    </location>
</feature>
<feature type="chain" id="PRO_5002131457" description="Lipoprotein" evidence="1">
    <location>
        <begin position="27"/>
        <end position="382"/>
    </location>
</feature>
<comment type="caution">
    <text evidence="2">The sequence shown here is derived from an EMBL/GenBank/DDBJ whole genome shotgun (WGS) entry which is preliminary data.</text>
</comment>
<dbReference type="EMBL" id="JSYN01000043">
    <property type="protein sequence ID" value="KIA89482.1"/>
    <property type="molecule type" value="Genomic_DNA"/>
</dbReference>
<gene>
    <name evidence="2" type="ORF">OC25_25195</name>
</gene>
<reference evidence="2 3" key="1">
    <citation type="submission" date="2014-10" db="EMBL/GenBank/DDBJ databases">
        <title>Pedobacter Kyungheensis.</title>
        <authorList>
            <person name="Anderson B.M."/>
            <person name="Newman J.D."/>
        </authorList>
    </citation>
    <scope>NUCLEOTIDE SEQUENCE [LARGE SCALE GENOMIC DNA]</scope>
    <source>
        <strain evidence="2 3">KACC 16221</strain>
    </source>
</reference>
<evidence type="ECO:0008006" key="4">
    <source>
        <dbReference type="Google" id="ProtNLM"/>
    </source>
</evidence>
<dbReference type="OrthoDB" id="1184659at2"/>